<protein>
    <submittedName>
        <fullName evidence="2">Uncharacterized protein</fullName>
    </submittedName>
</protein>
<comment type="caution">
    <text evidence="2">The sequence shown here is derived from an EMBL/GenBank/DDBJ whole genome shotgun (WGS) entry which is preliminary data.</text>
</comment>
<feature type="region of interest" description="Disordered" evidence="1">
    <location>
        <begin position="1"/>
        <end position="39"/>
    </location>
</feature>
<gene>
    <name evidence="2" type="ORF">NDU88_008336</name>
</gene>
<organism evidence="2 3">
    <name type="scientific">Pleurodeles waltl</name>
    <name type="common">Iberian ribbed newt</name>
    <dbReference type="NCBI Taxonomy" id="8319"/>
    <lineage>
        <taxon>Eukaryota</taxon>
        <taxon>Metazoa</taxon>
        <taxon>Chordata</taxon>
        <taxon>Craniata</taxon>
        <taxon>Vertebrata</taxon>
        <taxon>Euteleostomi</taxon>
        <taxon>Amphibia</taxon>
        <taxon>Batrachia</taxon>
        <taxon>Caudata</taxon>
        <taxon>Salamandroidea</taxon>
        <taxon>Salamandridae</taxon>
        <taxon>Pleurodelinae</taxon>
        <taxon>Pleurodeles</taxon>
    </lineage>
</organism>
<name>A0AAV7NXN4_PLEWA</name>
<accession>A0AAV7NXN4</accession>
<dbReference type="AlphaFoldDB" id="A0AAV7NXN4"/>
<dbReference type="Proteomes" id="UP001066276">
    <property type="component" value="Chromosome 8"/>
</dbReference>
<evidence type="ECO:0000256" key="1">
    <source>
        <dbReference type="SAM" id="MobiDB-lite"/>
    </source>
</evidence>
<keyword evidence="3" id="KW-1185">Reference proteome</keyword>
<proteinExistence type="predicted"/>
<evidence type="ECO:0000313" key="2">
    <source>
        <dbReference type="EMBL" id="KAJ1120161.1"/>
    </source>
</evidence>
<evidence type="ECO:0000313" key="3">
    <source>
        <dbReference type="Proteomes" id="UP001066276"/>
    </source>
</evidence>
<dbReference type="EMBL" id="JANPWB010000012">
    <property type="protein sequence ID" value="KAJ1120161.1"/>
    <property type="molecule type" value="Genomic_DNA"/>
</dbReference>
<reference evidence="2" key="1">
    <citation type="journal article" date="2022" name="bioRxiv">
        <title>Sequencing and chromosome-scale assembly of the giantPleurodeles waltlgenome.</title>
        <authorList>
            <person name="Brown T."/>
            <person name="Elewa A."/>
            <person name="Iarovenko S."/>
            <person name="Subramanian E."/>
            <person name="Araus A.J."/>
            <person name="Petzold A."/>
            <person name="Susuki M."/>
            <person name="Suzuki K.-i.T."/>
            <person name="Hayashi T."/>
            <person name="Toyoda A."/>
            <person name="Oliveira C."/>
            <person name="Osipova E."/>
            <person name="Leigh N.D."/>
            <person name="Simon A."/>
            <person name="Yun M.H."/>
        </authorList>
    </citation>
    <scope>NUCLEOTIDE SEQUENCE</scope>
    <source>
        <strain evidence="2">20211129_DDA</strain>
        <tissue evidence="2">Liver</tissue>
    </source>
</reference>
<sequence>MCCSRAEFPLAAESQAEPSGSNPRPNRAPNPAPTTLGGVAGSGLTVCPLPEHYRTDPAAGAGVAAGAVAAVATAGPSVDPLLMRPDHGCDLREDIGARARARPGEEGPPHFNLRGGHGHKAPGIRKLTHLPETLAVVCSGPEAQNYKPPTANRQRFPADQHVRQQAPGTRNTEYGALHLQKPRGASATVAEAGLPRKRPDLVRLAEGKGTASLFAISCQPPHFPADAGRRRTGVRKPKCGPECGFIPQQPASSPLRSHRNHSLYKDLFVTADTANQHANKPEEHNPSMNNVTIIAEVMGEPVWSPVQAVQAEQTETANPPELSPCGKATIWPIIKGRSSLTDLELGALSEQLLSNLEEQINRTPSLTSTATAITATKHYEKDEAGGSRSVSTTPECSINAQELAAIRASQDIMARALLCQSNKMELQLDLFQSLATHLLDVRTKVTNIENLLATTMMRAQCPSSSILEKRCDLPTILFELVEAVTLTPSIDKATIPTLPHQRSHLSRIAHIQGQNITIARANTSSSLCQDPGANGLPLSIIPRPGRDKMSRVDEKLANTAEGETTTLSESMISRTLLIKSTQEPSTALTKRARKKFKKQARKHRIQVRSVKGHKTSNVSETTEIKGTVKYFPMFQTCTSPIAQQHEHKKELEMAMRHGEGKVSPSSLRSLPQAQLQDQPVVQITLTPGGHDAGETIR</sequence>